<dbReference type="InterPro" id="IPR008921">
    <property type="entry name" value="DNA_pol3_clamp-load_cplx_C"/>
</dbReference>
<dbReference type="PRINTS" id="PR00300">
    <property type="entry name" value="CLPPROTEASEA"/>
</dbReference>
<dbReference type="Gene3D" id="1.20.272.10">
    <property type="match status" value="1"/>
</dbReference>
<sequence>MESKYLALYRQYRPNVFDEVQGQEHIVRTLLNIINSQKISHAYLFCGPHGTGKTSVAKIFANTINCSHSNDIYKPCQDCINNIDRNLDIIEIDAASNNGIDDVRDLREKIKHLPTQSKYKIYIIDEVHMLSKGAFNALLKTLEEPPKHVIFILATTDPQKIPLTILSRVQRFNFKRIDKKTIIKHLMNVFKEEKIEYEDNVLDLIASLGAGSLRDTLSIADQVSIFAGNEKIKLSDVEKLFGITNIDNIINIINLATSHSIKDLIQLTTKLVENGMDIERFTIQMINVLKDYLILIKTNAIDLLEYTTLDDLKKINISQDKIYDYISELINILKEVKFSDLPLQSLELGLIKLATLKTNDEEFTNVISSPQINFDQENDKDFIMASELKNDKTKTIAIETKKSKNTNKLDSMFGLSDIANKYDVKTTIVDVNEILEKTNETILKTKTQEFENDEINSSMIDTNETEFDDFEVNDQYNKNTSYVDDEKLHDCIWLTQHEKMNPNITKYKDLDKIALSTINTKLSDEDIKTKMMLKDLKIILSSEKFIVFSSTIDEQIANLNMNAYEPFLIRGVAKLFNRYVHILGITKSQMDNATKWWKDEGKLQKNRKVTEFSDLKKKYEIKEPKNAELEEWAKDAFGDKFNAN</sequence>
<keyword evidence="6 8" id="KW-0239">DNA-directed DNA polymerase</keyword>
<keyword evidence="8 10" id="KW-0808">Transferase</keyword>
<dbReference type="CDD" id="cd00009">
    <property type="entry name" value="AAA"/>
    <property type="match status" value="1"/>
</dbReference>
<organism evidence="10 11">
    <name type="scientific">Metamycoplasma faucium</name>
    <dbReference type="NCBI Taxonomy" id="56142"/>
    <lineage>
        <taxon>Bacteria</taxon>
        <taxon>Bacillati</taxon>
        <taxon>Mycoplasmatota</taxon>
        <taxon>Mycoplasmoidales</taxon>
        <taxon>Metamycoplasmataceae</taxon>
        <taxon>Metamycoplasma</taxon>
    </lineage>
</organism>
<dbReference type="InterPro" id="IPR045085">
    <property type="entry name" value="HLD_clamp_pol_III_gamma_tau"/>
</dbReference>
<dbReference type="GO" id="GO:0003887">
    <property type="term" value="F:DNA-directed DNA polymerase activity"/>
    <property type="evidence" value="ECO:0007669"/>
    <property type="project" value="UniProtKB-EC"/>
</dbReference>
<comment type="similarity">
    <text evidence="1 8">Belongs to the DnaX/STICHEL family.</text>
</comment>
<accession>A0ABZ2TLD2</accession>
<dbReference type="Gene3D" id="1.10.8.60">
    <property type="match status" value="1"/>
</dbReference>
<keyword evidence="2" id="KW-0479">Metal-binding</keyword>
<dbReference type="EMBL" id="CP088155">
    <property type="protein sequence ID" value="WYM97165.1"/>
    <property type="molecule type" value="Genomic_DNA"/>
</dbReference>
<evidence type="ECO:0000256" key="1">
    <source>
        <dbReference type="ARBA" id="ARBA00006360"/>
    </source>
</evidence>
<dbReference type="SUPFAM" id="SSF52540">
    <property type="entry name" value="P-loop containing nucleoside triphosphate hydrolases"/>
    <property type="match status" value="1"/>
</dbReference>
<dbReference type="InterPro" id="IPR050238">
    <property type="entry name" value="DNA_Rep/Repair_Clamp_Loader"/>
</dbReference>
<evidence type="ECO:0000313" key="11">
    <source>
        <dbReference type="Proteomes" id="UP001622612"/>
    </source>
</evidence>
<evidence type="ECO:0000256" key="5">
    <source>
        <dbReference type="ARBA" id="ARBA00022840"/>
    </source>
</evidence>
<keyword evidence="8" id="KW-0235">DNA replication</keyword>
<dbReference type="PANTHER" id="PTHR11669">
    <property type="entry name" value="REPLICATION FACTOR C / DNA POLYMERASE III GAMMA-TAU SUBUNIT"/>
    <property type="match status" value="1"/>
</dbReference>
<name>A0ABZ2TLD2_9BACT</name>
<evidence type="ECO:0000256" key="6">
    <source>
        <dbReference type="ARBA" id="ARBA00022932"/>
    </source>
</evidence>
<evidence type="ECO:0000256" key="4">
    <source>
        <dbReference type="ARBA" id="ARBA00022833"/>
    </source>
</evidence>
<comment type="function">
    <text evidence="8">DNA polymerase III is a complex, multichain enzyme responsible for most of the replicative synthesis in bacteria. This DNA polymerase also exhibits 3' to 5' exonuclease activity.</text>
</comment>
<dbReference type="Proteomes" id="UP001622612">
    <property type="component" value="Chromosome"/>
</dbReference>
<protein>
    <recommendedName>
        <fullName evidence="8">DNA polymerase III subunit gamma/tau</fullName>
        <ecNumber evidence="8">2.7.7.7</ecNumber>
    </recommendedName>
</protein>
<keyword evidence="8 10" id="KW-0548">Nucleotidyltransferase</keyword>
<keyword evidence="4" id="KW-0862">Zinc</keyword>
<dbReference type="Gene3D" id="3.40.50.300">
    <property type="entry name" value="P-loop containing nucleotide triphosphate hydrolases"/>
    <property type="match status" value="1"/>
</dbReference>
<dbReference type="SUPFAM" id="SSF48019">
    <property type="entry name" value="post-AAA+ oligomerization domain-like"/>
    <property type="match status" value="1"/>
</dbReference>
<evidence type="ECO:0000256" key="3">
    <source>
        <dbReference type="ARBA" id="ARBA00022741"/>
    </source>
</evidence>
<dbReference type="RefSeq" id="WP_405311455.1">
    <property type="nucleotide sequence ID" value="NZ_CP088155.1"/>
</dbReference>
<comment type="catalytic activity">
    <reaction evidence="7 8">
        <text>DNA(n) + a 2'-deoxyribonucleoside 5'-triphosphate = DNA(n+1) + diphosphate</text>
        <dbReference type="Rhea" id="RHEA:22508"/>
        <dbReference type="Rhea" id="RHEA-COMP:17339"/>
        <dbReference type="Rhea" id="RHEA-COMP:17340"/>
        <dbReference type="ChEBI" id="CHEBI:33019"/>
        <dbReference type="ChEBI" id="CHEBI:61560"/>
        <dbReference type="ChEBI" id="CHEBI:173112"/>
        <dbReference type="EC" id="2.7.7.7"/>
    </reaction>
</comment>
<proteinExistence type="inferred from homology"/>
<dbReference type="EC" id="2.7.7.7" evidence="8"/>
<gene>
    <name evidence="8 10" type="primary">dnaX</name>
    <name evidence="10" type="ORF">LQ356_03115</name>
</gene>
<keyword evidence="5 8" id="KW-0067">ATP-binding</keyword>
<dbReference type="NCBIfam" id="NF004046">
    <property type="entry name" value="PRK05563.1"/>
    <property type="match status" value="1"/>
</dbReference>
<dbReference type="NCBIfam" id="TIGR02397">
    <property type="entry name" value="dnaX_nterm"/>
    <property type="match status" value="1"/>
</dbReference>
<dbReference type="InterPro" id="IPR012763">
    <property type="entry name" value="DNA_pol_III_sug/sutau_N"/>
</dbReference>
<evidence type="ECO:0000259" key="9">
    <source>
        <dbReference type="SMART" id="SM00382"/>
    </source>
</evidence>
<evidence type="ECO:0000313" key="10">
    <source>
        <dbReference type="EMBL" id="WYM97165.1"/>
    </source>
</evidence>
<feature type="domain" description="AAA+ ATPase" evidence="9">
    <location>
        <begin position="39"/>
        <end position="178"/>
    </location>
</feature>
<dbReference type="InterPro" id="IPR001270">
    <property type="entry name" value="ClpA/B"/>
</dbReference>
<dbReference type="SMART" id="SM00382">
    <property type="entry name" value="AAA"/>
    <property type="match status" value="1"/>
</dbReference>
<dbReference type="Pfam" id="PF13177">
    <property type="entry name" value="DNA_pol3_delta2"/>
    <property type="match status" value="1"/>
</dbReference>
<evidence type="ECO:0000256" key="8">
    <source>
        <dbReference type="RuleBase" id="RU364063"/>
    </source>
</evidence>
<dbReference type="InterPro" id="IPR003593">
    <property type="entry name" value="AAA+_ATPase"/>
</dbReference>
<dbReference type="PANTHER" id="PTHR11669:SF0">
    <property type="entry name" value="PROTEIN STICHEL-LIKE 2"/>
    <property type="match status" value="1"/>
</dbReference>
<comment type="subunit">
    <text evidence="8">DNA polymerase III contains a core (composed of alpha, epsilon and theta chains) that associates with a tau subunit. This core dimerizes to form the POLIII' complex. PolIII' associates with the gamma complex (composed of gamma, delta, delta', psi and chi chains) and with the beta chain to form the complete DNA polymerase III complex.</text>
</comment>
<evidence type="ECO:0000256" key="2">
    <source>
        <dbReference type="ARBA" id="ARBA00022723"/>
    </source>
</evidence>
<dbReference type="Pfam" id="PF22608">
    <property type="entry name" value="DNAX_ATPase_lid"/>
    <property type="match status" value="1"/>
</dbReference>
<dbReference type="CDD" id="cd18137">
    <property type="entry name" value="HLD_clamp_pol_III_gamma_tau"/>
    <property type="match status" value="1"/>
</dbReference>
<dbReference type="InterPro" id="IPR027417">
    <property type="entry name" value="P-loop_NTPase"/>
</dbReference>
<reference evidence="10" key="1">
    <citation type="submission" date="2021-11" db="EMBL/GenBank/DDBJ databases">
        <title>The first genome sequence of unculturable Mycoplasma faucium obtained by de novo assembly of metagenomic reads.</title>
        <authorList>
            <person name="Sabat A.J."/>
            <person name="Bathoorn E."/>
            <person name="Akkerboom V."/>
            <person name="Friedrich A.W."/>
        </authorList>
    </citation>
    <scope>NUCLEOTIDE SEQUENCE [LARGE SCALE GENOMIC DNA]</scope>
    <source>
        <strain evidence="10">UMCG-MFM1</strain>
    </source>
</reference>
<evidence type="ECO:0000256" key="7">
    <source>
        <dbReference type="ARBA" id="ARBA00049244"/>
    </source>
</evidence>
<keyword evidence="11" id="KW-1185">Reference proteome</keyword>
<keyword evidence="3 8" id="KW-0547">Nucleotide-binding</keyword>